<keyword evidence="9" id="KW-0067">ATP-binding</keyword>
<dbReference type="InterPro" id="IPR036890">
    <property type="entry name" value="HATPase_C_sf"/>
</dbReference>
<dbReference type="PROSITE" id="PS50109">
    <property type="entry name" value="HIS_KIN"/>
    <property type="match status" value="1"/>
</dbReference>
<evidence type="ECO:0000259" key="15">
    <source>
        <dbReference type="PROSITE" id="PS50109"/>
    </source>
</evidence>
<keyword evidence="4" id="KW-1003">Cell membrane</keyword>
<organism evidence="18 19">
    <name type="scientific">Sporosarcina newyorkensis 2681</name>
    <dbReference type="NCBI Taxonomy" id="1027292"/>
    <lineage>
        <taxon>Bacteria</taxon>
        <taxon>Bacillati</taxon>
        <taxon>Bacillota</taxon>
        <taxon>Bacilli</taxon>
        <taxon>Bacillales</taxon>
        <taxon>Caryophanaceae</taxon>
        <taxon>Sporosarcina</taxon>
    </lineage>
</organism>
<dbReference type="RefSeq" id="WP_009498947.1">
    <property type="nucleotide sequence ID" value="NZ_GL982999.1"/>
</dbReference>
<dbReference type="CDD" id="cd00075">
    <property type="entry name" value="HATPase"/>
    <property type="match status" value="1"/>
</dbReference>
<comment type="subcellular location">
    <subcellularLocation>
        <location evidence="2">Cell membrane</location>
        <topology evidence="2">Multi-pass membrane protein</topology>
    </subcellularLocation>
</comment>
<keyword evidence="5 12" id="KW-0597">Phosphoprotein</keyword>
<dbReference type="GO" id="GO:0005886">
    <property type="term" value="C:plasma membrane"/>
    <property type="evidence" value="ECO:0007669"/>
    <property type="project" value="UniProtKB-SubCell"/>
</dbReference>
<dbReference type="eggNOG" id="COG2972">
    <property type="taxonomic scope" value="Bacteria"/>
</dbReference>
<keyword evidence="10" id="KW-0902">Two-component regulatory system</keyword>
<dbReference type="InterPro" id="IPR003594">
    <property type="entry name" value="HATPase_dom"/>
</dbReference>
<dbReference type="PANTHER" id="PTHR43547:SF2">
    <property type="entry name" value="HYBRID SIGNAL TRANSDUCTION HISTIDINE KINASE C"/>
    <property type="match status" value="1"/>
</dbReference>
<dbReference type="Gene3D" id="1.10.287.130">
    <property type="match status" value="1"/>
</dbReference>
<evidence type="ECO:0000256" key="1">
    <source>
        <dbReference type="ARBA" id="ARBA00000085"/>
    </source>
</evidence>
<dbReference type="STRING" id="759851.SAMN04244570_3190"/>
<feature type="domain" description="Histidine kinase" evidence="15">
    <location>
        <begin position="587"/>
        <end position="802"/>
    </location>
</feature>
<dbReference type="Gene3D" id="3.30.450.20">
    <property type="entry name" value="PAS domain"/>
    <property type="match status" value="1"/>
</dbReference>
<dbReference type="InterPro" id="IPR036097">
    <property type="entry name" value="HisK_dim/P_sf"/>
</dbReference>
<name>F9DTZ1_9BACL</name>
<dbReference type="SUPFAM" id="SSF52172">
    <property type="entry name" value="CheY-like"/>
    <property type="match status" value="1"/>
</dbReference>
<evidence type="ECO:0000313" key="19">
    <source>
        <dbReference type="Proteomes" id="UP000005316"/>
    </source>
</evidence>
<evidence type="ECO:0000259" key="16">
    <source>
        <dbReference type="PROSITE" id="PS50110"/>
    </source>
</evidence>
<keyword evidence="6" id="KW-0808">Transferase</keyword>
<evidence type="ECO:0000256" key="7">
    <source>
        <dbReference type="ARBA" id="ARBA00022741"/>
    </source>
</evidence>
<evidence type="ECO:0000259" key="17">
    <source>
        <dbReference type="PROSITE" id="PS50885"/>
    </source>
</evidence>
<dbReference type="PROSITE" id="PS50110">
    <property type="entry name" value="RESPONSE_REGULATORY"/>
    <property type="match status" value="1"/>
</dbReference>
<feature type="domain" description="HAMP" evidence="17">
    <location>
        <begin position="208"/>
        <end position="260"/>
    </location>
</feature>
<dbReference type="InterPro" id="IPR005467">
    <property type="entry name" value="His_kinase_dom"/>
</dbReference>
<dbReference type="CDD" id="cd00082">
    <property type="entry name" value="HisKA"/>
    <property type="match status" value="1"/>
</dbReference>
<evidence type="ECO:0000256" key="13">
    <source>
        <dbReference type="SAM" id="Coils"/>
    </source>
</evidence>
<evidence type="ECO:0000313" key="18">
    <source>
        <dbReference type="EMBL" id="EGQ25175.1"/>
    </source>
</evidence>
<dbReference type="InterPro" id="IPR001789">
    <property type="entry name" value="Sig_transdc_resp-reg_receiver"/>
</dbReference>
<dbReference type="SUPFAM" id="SSF47384">
    <property type="entry name" value="Homodimeric domain of signal transducing histidine kinase"/>
    <property type="match status" value="1"/>
</dbReference>
<dbReference type="PROSITE" id="PS50885">
    <property type="entry name" value="HAMP"/>
    <property type="match status" value="1"/>
</dbReference>
<dbReference type="OrthoDB" id="9813151at2"/>
<evidence type="ECO:0000256" key="11">
    <source>
        <dbReference type="ARBA" id="ARBA00023136"/>
    </source>
</evidence>
<evidence type="ECO:0000256" key="8">
    <source>
        <dbReference type="ARBA" id="ARBA00022777"/>
    </source>
</evidence>
<evidence type="ECO:0000256" key="14">
    <source>
        <dbReference type="SAM" id="Phobius"/>
    </source>
</evidence>
<dbReference type="SUPFAM" id="SSF55874">
    <property type="entry name" value="ATPase domain of HSP90 chaperone/DNA topoisomerase II/histidine kinase"/>
    <property type="match status" value="1"/>
</dbReference>
<dbReference type="EC" id="2.7.13.3" evidence="3"/>
<dbReference type="EMBL" id="AFPZ01000070">
    <property type="protein sequence ID" value="EGQ25175.1"/>
    <property type="molecule type" value="Genomic_DNA"/>
</dbReference>
<evidence type="ECO:0000256" key="10">
    <source>
        <dbReference type="ARBA" id="ARBA00023012"/>
    </source>
</evidence>
<dbReference type="HOGENOM" id="CLU_000445_89_16_9"/>
<dbReference type="PRINTS" id="PR00344">
    <property type="entry name" value="BCTRLSENSOR"/>
</dbReference>
<keyword evidence="14" id="KW-0812">Transmembrane</keyword>
<dbReference type="InterPro" id="IPR003660">
    <property type="entry name" value="HAMP_dom"/>
</dbReference>
<dbReference type="InterPro" id="IPR004358">
    <property type="entry name" value="Sig_transdc_His_kin-like_C"/>
</dbReference>
<dbReference type="SMART" id="SM00388">
    <property type="entry name" value="HisKA"/>
    <property type="match status" value="1"/>
</dbReference>
<keyword evidence="8" id="KW-0418">Kinase</keyword>
<dbReference type="AlphaFoldDB" id="F9DTZ1"/>
<dbReference type="Proteomes" id="UP000005316">
    <property type="component" value="Unassembled WGS sequence"/>
</dbReference>
<dbReference type="PANTHER" id="PTHR43547">
    <property type="entry name" value="TWO-COMPONENT HISTIDINE KINASE"/>
    <property type="match status" value="1"/>
</dbReference>
<dbReference type="InterPro" id="IPR003661">
    <property type="entry name" value="HisK_dim/P_dom"/>
</dbReference>
<dbReference type="SMART" id="SM00387">
    <property type="entry name" value="HATPase_c"/>
    <property type="match status" value="1"/>
</dbReference>
<dbReference type="SMART" id="SM00448">
    <property type="entry name" value="REC"/>
    <property type="match status" value="1"/>
</dbReference>
<dbReference type="FunFam" id="1.10.287.130:FF:000001">
    <property type="entry name" value="Two-component sensor histidine kinase"/>
    <property type="match status" value="1"/>
</dbReference>
<dbReference type="GO" id="GO:0000155">
    <property type="term" value="F:phosphorelay sensor kinase activity"/>
    <property type="evidence" value="ECO:0007669"/>
    <property type="project" value="InterPro"/>
</dbReference>
<feature type="domain" description="Response regulatory" evidence="16">
    <location>
        <begin position="815"/>
        <end position="930"/>
    </location>
</feature>
<keyword evidence="11 14" id="KW-0472">Membrane</keyword>
<feature type="transmembrane region" description="Helical" evidence="14">
    <location>
        <begin position="12"/>
        <end position="33"/>
    </location>
</feature>
<comment type="caution">
    <text evidence="18">The sequence shown here is derived from an EMBL/GenBank/DDBJ whole genome shotgun (WGS) entry which is preliminary data.</text>
</comment>
<keyword evidence="14" id="KW-1133">Transmembrane helix</keyword>
<dbReference type="Gene3D" id="3.40.50.2300">
    <property type="match status" value="1"/>
</dbReference>
<accession>F9DTZ1</accession>
<dbReference type="eggNOG" id="COG5002">
    <property type="taxonomic scope" value="Bacteria"/>
</dbReference>
<evidence type="ECO:0000256" key="4">
    <source>
        <dbReference type="ARBA" id="ARBA00022475"/>
    </source>
</evidence>
<keyword evidence="13" id="KW-0175">Coiled coil</keyword>
<dbReference type="Pfam" id="PF00512">
    <property type="entry name" value="HisKA"/>
    <property type="match status" value="1"/>
</dbReference>
<dbReference type="Gene3D" id="6.10.340.10">
    <property type="match status" value="1"/>
</dbReference>
<dbReference type="InterPro" id="IPR011006">
    <property type="entry name" value="CheY-like_superfamily"/>
</dbReference>
<dbReference type="Pfam" id="PF00672">
    <property type="entry name" value="HAMP"/>
    <property type="match status" value="1"/>
</dbReference>
<evidence type="ECO:0000256" key="3">
    <source>
        <dbReference type="ARBA" id="ARBA00012438"/>
    </source>
</evidence>
<feature type="modified residue" description="4-aspartylphosphate" evidence="12">
    <location>
        <position position="864"/>
    </location>
</feature>
<evidence type="ECO:0000256" key="9">
    <source>
        <dbReference type="ARBA" id="ARBA00022840"/>
    </source>
</evidence>
<sequence>MSRKRGIRQQYINVFLVSLLIAVIGMGSMYIYVKNSWTDLEEARQESFEKAQLVELISNSIQDLFFRIRGYYSFQIEGELNGAFQAFQDIHTYSRQYKSLSLNAEEQKMIGEIDNFLTDYENGTFPKAIQLVADNDYEGLRELAKSGSNLSVNRFIEYANEYNLNAQEELSQSYAQTKKQTNVFFLLITLLSFAFLLIPIYMVWNVINRVIRPVEKITYAADQYETEGKILFQPITREDEIGALSQAIHKMMQRIQTNEQELLAQNEELISQQDELFNRQTKMEYALSEARFSRVRLERYNGLSHLLSLSLDKQKVCDQTSDYLDTIYQSDLSFLWFPKSNVSSLKGMSEKFFEEVKQERMEYIKLRLEKGPYFVIKREADYEKGIAENTTFVYDFVAGVYNSEDELNVISILSRIGKPFTEDDQTDLYGLLRRIAIAVDRIEQYELISHERQLNQNILDNINEGIQFVSSTDEDDQYNAALFELLGMVPGTEHKKWSRDEWTEYFLQRISEPEQYKKFLNKALDPENQIFRNHTYIVSLPSAESRVMNVYSVPIVIQGEKVGTIFVHRDITHEHEVDQMKSELVSTVSHELRTPLSSILGFSELLLNKDMNEKRKKRYLETIYNEATRLTALINDFLDLQRMESGRLAYTVEEISLVDLMRQTVDNLETQSSLHNIKIQDITCASMVAADRDRMIQVFTNILSNAVKFSPNGGDVNVTLWNQQDSIILSITDQGIGIPKEDISHLFEKFYRFDNSYSRKIGGTGLGLSICQEIIKDHNGRIWIESEENVGTTVFITLPLKQQLPTGPVNLDKPLVNVVEDDVNIALLLGEELANNGFSVIHHSTVDQAFSCMQRMQPAAVVVDLKLSGNENGWELIRKMKEQKETASIPVIISSSLEKEPQLMKKFKIEHYLTKPYSLQDLSSTLMETVQRADGRILYPDSE</sequence>
<evidence type="ECO:0000256" key="12">
    <source>
        <dbReference type="PROSITE-ProRule" id="PRU00169"/>
    </source>
</evidence>
<gene>
    <name evidence="18" type="ORF">HMPREF9372_2272</name>
</gene>
<proteinExistence type="predicted"/>
<comment type="catalytic activity">
    <reaction evidence="1">
        <text>ATP + protein L-histidine = ADP + protein N-phospho-L-histidine.</text>
        <dbReference type="EC" id="2.7.13.3"/>
    </reaction>
</comment>
<dbReference type="GO" id="GO:0005524">
    <property type="term" value="F:ATP binding"/>
    <property type="evidence" value="ECO:0007669"/>
    <property type="project" value="UniProtKB-KW"/>
</dbReference>
<protein>
    <recommendedName>
        <fullName evidence="3">histidine kinase</fullName>
        <ecNumber evidence="3">2.7.13.3</ecNumber>
    </recommendedName>
</protein>
<reference evidence="18 19" key="1">
    <citation type="submission" date="2011-04" db="EMBL/GenBank/DDBJ databases">
        <authorList>
            <person name="Muzny D."/>
            <person name="Qin X."/>
            <person name="Deng J."/>
            <person name="Jiang H."/>
            <person name="Liu Y."/>
            <person name="Qu J."/>
            <person name="Song X.-Z."/>
            <person name="Zhang L."/>
            <person name="Thornton R."/>
            <person name="Coyle M."/>
            <person name="Francisco L."/>
            <person name="Jackson L."/>
            <person name="Javaid M."/>
            <person name="Korchina V."/>
            <person name="Kovar C."/>
            <person name="Mata R."/>
            <person name="Mathew T."/>
            <person name="Ngo R."/>
            <person name="Nguyen L."/>
            <person name="Nguyen N."/>
            <person name="Okwuonu G."/>
            <person name="Ongeri F."/>
            <person name="Pham C."/>
            <person name="Simmons D."/>
            <person name="Wilczek-Boney K."/>
            <person name="Hale W."/>
            <person name="Jakkamsetti A."/>
            <person name="Pham P."/>
            <person name="Ruth R."/>
            <person name="San Lucas F."/>
            <person name="Warren J."/>
            <person name="Zhang J."/>
            <person name="Zhao Z."/>
            <person name="Zhou C."/>
            <person name="Zhu D."/>
            <person name="Lee S."/>
            <person name="Bess C."/>
            <person name="Blankenburg K."/>
            <person name="Forbes L."/>
            <person name="Fu Q."/>
            <person name="Gubbala S."/>
            <person name="Hirani K."/>
            <person name="Jayaseelan J.C."/>
            <person name="Lara F."/>
            <person name="Munidasa M."/>
            <person name="Palculict T."/>
            <person name="Patil S."/>
            <person name="Pu L.-L."/>
            <person name="Saada N."/>
            <person name="Tang L."/>
            <person name="Weissenberger G."/>
            <person name="Zhu Y."/>
            <person name="Hemphill L."/>
            <person name="Shang Y."/>
            <person name="Youmans B."/>
            <person name="Ayvaz T."/>
            <person name="Ross M."/>
            <person name="Santibanez J."/>
            <person name="Aqrawi P."/>
            <person name="Gross S."/>
            <person name="Joshi V."/>
            <person name="Fowler G."/>
            <person name="Nazareth L."/>
            <person name="Reid J."/>
            <person name="Worley K."/>
            <person name="Petrosino J."/>
            <person name="Highlander S."/>
            <person name="Gibbs R."/>
        </authorList>
    </citation>
    <scope>NUCLEOTIDE SEQUENCE [LARGE SCALE GENOMIC DNA]</scope>
    <source>
        <strain evidence="18 19">2681</strain>
    </source>
</reference>
<evidence type="ECO:0000256" key="6">
    <source>
        <dbReference type="ARBA" id="ARBA00022679"/>
    </source>
</evidence>
<feature type="coiled-coil region" evidence="13">
    <location>
        <begin position="248"/>
        <end position="275"/>
    </location>
</feature>
<dbReference type="FunFam" id="3.30.565.10:FF:000006">
    <property type="entry name" value="Sensor histidine kinase WalK"/>
    <property type="match status" value="1"/>
</dbReference>
<dbReference type="Pfam" id="PF00072">
    <property type="entry name" value="Response_reg"/>
    <property type="match status" value="1"/>
</dbReference>
<evidence type="ECO:0000256" key="5">
    <source>
        <dbReference type="ARBA" id="ARBA00022553"/>
    </source>
</evidence>
<feature type="transmembrane region" description="Helical" evidence="14">
    <location>
        <begin position="183"/>
        <end position="204"/>
    </location>
</feature>
<keyword evidence="7" id="KW-0547">Nucleotide-binding</keyword>
<dbReference type="Pfam" id="PF02518">
    <property type="entry name" value="HATPase_c"/>
    <property type="match status" value="1"/>
</dbReference>
<dbReference type="Gene3D" id="3.30.565.10">
    <property type="entry name" value="Histidine kinase-like ATPase, C-terminal domain"/>
    <property type="match status" value="1"/>
</dbReference>
<evidence type="ECO:0000256" key="2">
    <source>
        <dbReference type="ARBA" id="ARBA00004651"/>
    </source>
</evidence>